<sequence>MISKETHAFIMNRLETAKQAELLVIKDELQELLRSPICAGDKKLWKDTKKLIKKINEEIDARYDLYLAEKLRTQPKSASVVPLRQTGSGV</sequence>
<protein>
    <submittedName>
        <fullName evidence="1">Uncharacterized protein</fullName>
    </submittedName>
</protein>
<dbReference type="EMBL" id="JABBHS010000534">
    <property type="protein sequence ID" value="MBU2724891.1"/>
    <property type="molecule type" value="Genomic_DNA"/>
</dbReference>
<name>A0A8X8GFZ1_ACIFI</name>
<dbReference type="AlphaFoldDB" id="A0A8X8GFZ1"/>
<organism evidence="1 2">
    <name type="scientific">Acidithiobacillus ferridurans</name>
    <dbReference type="NCBI Taxonomy" id="1232575"/>
    <lineage>
        <taxon>Bacteria</taxon>
        <taxon>Pseudomonadati</taxon>
        <taxon>Pseudomonadota</taxon>
        <taxon>Acidithiobacillia</taxon>
        <taxon>Acidithiobacillales</taxon>
        <taxon>Acidithiobacillaceae</taxon>
        <taxon>Acidithiobacillus</taxon>
    </lineage>
</organism>
<dbReference type="Proteomes" id="UP000887300">
    <property type="component" value="Unassembled WGS sequence"/>
</dbReference>
<evidence type="ECO:0000313" key="2">
    <source>
        <dbReference type="Proteomes" id="UP000887300"/>
    </source>
</evidence>
<comment type="caution">
    <text evidence="1">The sequence shown here is derived from an EMBL/GenBank/DDBJ whole genome shotgun (WGS) entry which is preliminary data.</text>
</comment>
<proteinExistence type="predicted"/>
<evidence type="ECO:0000313" key="1">
    <source>
        <dbReference type="EMBL" id="MBU2724891.1"/>
    </source>
</evidence>
<reference evidence="1" key="1">
    <citation type="journal article" date="2021" name="ISME J.">
        <title>Genomic evolution of the class Acidithiobacillia: deep-branching Proteobacteria living in extreme acidic conditions.</title>
        <authorList>
            <person name="Moya-Beltran A."/>
            <person name="Beard S."/>
            <person name="Rojas-Villalobos C."/>
            <person name="Issotta F."/>
            <person name="Gallardo Y."/>
            <person name="Ulloa R."/>
            <person name="Giaveno A."/>
            <person name="Degli Esposti M."/>
            <person name="Johnson D.B."/>
            <person name="Quatrini R."/>
        </authorList>
    </citation>
    <scope>NUCLEOTIDE SEQUENCE</scope>
    <source>
        <strain evidence="1">DSM 583</strain>
    </source>
</reference>
<accession>A0A8X8GFZ1</accession>
<dbReference type="RefSeq" id="WP_215886031.1">
    <property type="nucleotide sequence ID" value="NZ_CP134225.1"/>
</dbReference>
<gene>
    <name evidence="1" type="ORF">HF568_17210</name>
</gene>